<organism evidence="1 2">
    <name type="scientific">Toxocara canis</name>
    <name type="common">Canine roundworm</name>
    <dbReference type="NCBI Taxonomy" id="6265"/>
    <lineage>
        <taxon>Eukaryota</taxon>
        <taxon>Metazoa</taxon>
        <taxon>Ecdysozoa</taxon>
        <taxon>Nematoda</taxon>
        <taxon>Chromadorea</taxon>
        <taxon>Rhabditida</taxon>
        <taxon>Spirurina</taxon>
        <taxon>Ascaridomorpha</taxon>
        <taxon>Ascaridoidea</taxon>
        <taxon>Toxocaridae</taxon>
        <taxon>Toxocara</taxon>
    </lineage>
</organism>
<dbReference type="AlphaFoldDB" id="A0A0B2UVE9"/>
<sequence>MNFSDEIRNIKKYEKLLRIPLHSSRFTADGIMLHANITAQFQERRAEGKRWNGGRTRRRETVVRSTIVKLGIICNKTSA</sequence>
<gene>
    <name evidence="1" type="ORF">Tcan_11541</name>
</gene>
<accession>A0A0B2UVE9</accession>
<protein>
    <submittedName>
        <fullName evidence="1">Uncharacterized protein</fullName>
    </submittedName>
</protein>
<dbReference type="EMBL" id="JPKZ01003117">
    <property type="protein sequence ID" value="KHN73383.1"/>
    <property type="molecule type" value="Genomic_DNA"/>
</dbReference>
<evidence type="ECO:0000313" key="1">
    <source>
        <dbReference type="EMBL" id="KHN73383.1"/>
    </source>
</evidence>
<evidence type="ECO:0000313" key="2">
    <source>
        <dbReference type="Proteomes" id="UP000031036"/>
    </source>
</evidence>
<comment type="caution">
    <text evidence="1">The sequence shown here is derived from an EMBL/GenBank/DDBJ whole genome shotgun (WGS) entry which is preliminary data.</text>
</comment>
<keyword evidence="2" id="KW-1185">Reference proteome</keyword>
<proteinExistence type="predicted"/>
<dbReference type="Proteomes" id="UP000031036">
    <property type="component" value="Unassembled WGS sequence"/>
</dbReference>
<name>A0A0B2UVE9_TOXCA</name>
<reference evidence="1 2" key="1">
    <citation type="submission" date="2014-11" db="EMBL/GenBank/DDBJ databases">
        <title>Genetic blueprint of the zoonotic pathogen Toxocara canis.</title>
        <authorList>
            <person name="Zhu X.-Q."/>
            <person name="Korhonen P.K."/>
            <person name="Cai H."/>
            <person name="Young N.D."/>
            <person name="Nejsum P."/>
            <person name="von Samson-Himmelstjerna G."/>
            <person name="Boag P.R."/>
            <person name="Tan P."/>
            <person name="Li Q."/>
            <person name="Min J."/>
            <person name="Yang Y."/>
            <person name="Wang X."/>
            <person name="Fang X."/>
            <person name="Hall R.S."/>
            <person name="Hofmann A."/>
            <person name="Sternberg P.W."/>
            <person name="Jex A.R."/>
            <person name="Gasser R.B."/>
        </authorList>
    </citation>
    <scope>NUCLEOTIDE SEQUENCE [LARGE SCALE GENOMIC DNA]</scope>
    <source>
        <strain evidence="1">PN_DK_2014</strain>
    </source>
</reference>